<evidence type="ECO:0008006" key="4">
    <source>
        <dbReference type="Google" id="ProtNLM"/>
    </source>
</evidence>
<organism evidence="2 3">
    <name type="scientific">Bursaphelenchus okinawaensis</name>
    <dbReference type="NCBI Taxonomy" id="465554"/>
    <lineage>
        <taxon>Eukaryota</taxon>
        <taxon>Metazoa</taxon>
        <taxon>Ecdysozoa</taxon>
        <taxon>Nematoda</taxon>
        <taxon>Chromadorea</taxon>
        <taxon>Rhabditida</taxon>
        <taxon>Tylenchina</taxon>
        <taxon>Tylenchomorpha</taxon>
        <taxon>Aphelenchoidea</taxon>
        <taxon>Aphelenchoididae</taxon>
        <taxon>Bursaphelenchus</taxon>
    </lineage>
</organism>
<evidence type="ECO:0000256" key="1">
    <source>
        <dbReference type="SAM" id="MobiDB-lite"/>
    </source>
</evidence>
<reference evidence="2" key="1">
    <citation type="submission" date="2020-09" db="EMBL/GenBank/DDBJ databases">
        <authorList>
            <person name="Kikuchi T."/>
        </authorList>
    </citation>
    <scope>NUCLEOTIDE SEQUENCE</scope>
    <source>
        <strain evidence="2">SH1</strain>
    </source>
</reference>
<gene>
    <name evidence="2" type="ORF">BOKJ2_LOCUS12198</name>
</gene>
<sequence>MKKESVSVDDELKVSVDDEKKESNDAAKKPSDEEDVKVVGVSCSVENGVFSCTTDADKGFNVTNRLRDVFKFEMDKELFQVIDLTVDVEKLQLRLTGKGLVLTTEPPNGIKFADLIVQMEQEAVDSRSEFTRMLKTYMKQQKKQVKMRVVRLVFQLPVDPKRMPMGYDSPRGFTYLTGVMYRFPVLKMSLSIKSYMSKIFVCEAPEGTAAGLSLQQGDAVLDVNEVLVATVGETKKKIMDSIYNKGYVTMLIERPNDDAAFQFCRMVLNFKKTPPKDLGLAKDVRDICRKQRKLLKISDPQPERSILKEHSGVCIEPRRVKIANEATEIPISAQGNPKLLASVPPNATESLLSKLKVSSPDRSGERVQKTDNSSDSQVPNSPSNTSQQDMKRSRSFRSIGRNR</sequence>
<feature type="region of interest" description="Disordered" evidence="1">
    <location>
        <begin position="1"/>
        <end position="33"/>
    </location>
</feature>
<dbReference type="EMBL" id="CAJFDH010000006">
    <property type="protein sequence ID" value="CAD5227488.1"/>
    <property type="molecule type" value="Genomic_DNA"/>
</dbReference>
<feature type="region of interest" description="Disordered" evidence="1">
    <location>
        <begin position="354"/>
        <end position="403"/>
    </location>
</feature>
<dbReference type="OrthoDB" id="5847145at2759"/>
<protein>
    <recommendedName>
        <fullName evidence="4">PDZ domain-containing protein</fullName>
    </recommendedName>
</protein>
<dbReference type="InterPro" id="IPR040264">
    <property type="entry name" value="T15H9.4-like"/>
</dbReference>
<comment type="caution">
    <text evidence="2">The sequence shown here is derived from an EMBL/GenBank/DDBJ whole genome shotgun (WGS) entry which is preliminary data.</text>
</comment>
<evidence type="ECO:0000313" key="3">
    <source>
        <dbReference type="Proteomes" id="UP000614601"/>
    </source>
</evidence>
<dbReference type="AlphaFoldDB" id="A0A811LDJ1"/>
<dbReference type="PANTHER" id="PTHR31327">
    <property type="entry name" value="SPERM MEIOSIS PDZ DOMAIN CONTAINING PROTEINS-RELATED"/>
    <property type="match status" value="1"/>
</dbReference>
<feature type="compositionally biased region" description="Polar residues" evidence="1">
    <location>
        <begin position="370"/>
        <end position="388"/>
    </location>
</feature>
<keyword evidence="3" id="KW-1185">Reference proteome</keyword>
<proteinExistence type="predicted"/>
<dbReference type="Proteomes" id="UP000783686">
    <property type="component" value="Unassembled WGS sequence"/>
</dbReference>
<feature type="compositionally biased region" description="Basic and acidic residues" evidence="1">
    <location>
        <begin position="1"/>
        <end position="31"/>
    </location>
</feature>
<dbReference type="EMBL" id="CAJFCW020000006">
    <property type="protein sequence ID" value="CAG9123300.1"/>
    <property type="molecule type" value="Genomic_DNA"/>
</dbReference>
<dbReference type="PANTHER" id="PTHR31327:SF7">
    <property type="entry name" value="PDZ DOMAIN-CONTAINING PROTEIN"/>
    <property type="match status" value="1"/>
</dbReference>
<name>A0A811LDJ1_9BILA</name>
<dbReference type="SUPFAM" id="SSF50156">
    <property type="entry name" value="PDZ domain-like"/>
    <property type="match status" value="1"/>
</dbReference>
<evidence type="ECO:0000313" key="2">
    <source>
        <dbReference type="EMBL" id="CAD5227488.1"/>
    </source>
</evidence>
<dbReference type="Proteomes" id="UP000614601">
    <property type="component" value="Unassembled WGS sequence"/>
</dbReference>
<accession>A0A811LDJ1</accession>
<dbReference type="InterPro" id="IPR036034">
    <property type="entry name" value="PDZ_sf"/>
</dbReference>